<reference evidence="9" key="1">
    <citation type="journal article" date="2015" name="Nature">
        <title>Complex archaea that bridge the gap between prokaryotes and eukaryotes.</title>
        <authorList>
            <person name="Spang A."/>
            <person name="Saw J.H."/>
            <person name="Jorgensen S.L."/>
            <person name="Zaremba-Niedzwiedzka K."/>
            <person name="Martijn J."/>
            <person name="Lind A.E."/>
            <person name="van Eijk R."/>
            <person name="Schleper C."/>
            <person name="Guy L."/>
            <person name="Ettema T.J."/>
        </authorList>
    </citation>
    <scope>NUCLEOTIDE SEQUENCE</scope>
</reference>
<feature type="transmembrane region" description="Helical" evidence="7">
    <location>
        <begin position="95"/>
        <end position="115"/>
    </location>
</feature>
<keyword evidence="4 7" id="KW-0812">Transmembrane</keyword>
<feature type="transmembrane region" description="Helical" evidence="7">
    <location>
        <begin position="122"/>
        <end position="140"/>
    </location>
</feature>
<evidence type="ECO:0000256" key="1">
    <source>
        <dbReference type="ARBA" id="ARBA00004651"/>
    </source>
</evidence>
<feature type="transmembrane region" description="Helical" evidence="7">
    <location>
        <begin position="146"/>
        <end position="171"/>
    </location>
</feature>
<feature type="domain" description="ABC transmembrane type-1" evidence="8">
    <location>
        <begin position="57"/>
        <end position="267"/>
    </location>
</feature>
<accession>A0A0F8ZCE8</accession>
<comment type="subcellular location">
    <subcellularLocation>
        <location evidence="1">Cell membrane</location>
        <topology evidence="1">Multi-pass membrane protein</topology>
    </subcellularLocation>
</comment>
<dbReference type="AlphaFoldDB" id="A0A0F8ZCE8"/>
<dbReference type="Gene3D" id="1.10.3720.10">
    <property type="entry name" value="MetI-like"/>
    <property type="match status" value="1"/>
</dbReference>
<organism evidence="9">
    <name type="scientific">marine sediment metagenome</name>
    <dbReference type="NCBI Taxonomy" id="412755"/>
    <lineage>
        <taxon>unclassified sequences</taxon>
        <taxon>metagenomes</taxon>
        <taxon>ecological metagenomes</taxon>
    </lineage>
</organism>
<dbReference type="SUPFAM" id="SSF161098">
    <property type="entry name" value="MetI-like"/>
    <property type="match status" value="1"/>
</dbReference>
<proteinExistence type="predicted"/>
<evidence type="ECO:0000256" key="4">
    <source>
        <dbReference type="ARBA" id="ARBA00022692"/>
    </source>
</evidence>
<feature type="transmembrane region" description="Helical" evidence="7">
    <location>
        <begin position="247"/>
        <end position="266"/>
    </location>
</feature>
<dbReference type="Pfam" id="PF00528">
    <property type="entry name" value="BPD_transp_1"/>
    <property type="match status" value="1"/>
</dbReference>
<dbReference type="InterPro" id="IPR051393">
    <property type="entry name" value="ABC_transporter_permease"/>
</dbReference>
<dbReference type="InterPro" id="IPR035906">
    <property type="entry name" value="MetI-like_sf"/>
</dbReference>
<keyword evidence="3" id="KW-1003">Cell membrane</keyword>
<feature type="transmembrane region" description="Helical" evidence="7">
    <location>
        <begin position="61"/>
        <end position="83"/>
    </location>
</feature>
<dbReference type="EMBL" id="LAZR01048642">
    <property type="protein sequence ID" value="KKK91457.1"/>
    <property type="molecule type" value="Genomic_DNA"/>
</dbReference>
<sequence>MKRLLLLPAVILFGLMLVAVGVNFRLSLFRSNIITEVFIGVGNYVEILTDPGFRRRLINSLLYAVVLVPTQAGIPLLLALMIFDVKKSLRSAVMFSLYLPTFTAGIIISTVWRWIFHPRVGLANWVLSLVGFGPMMWMGYRGTAILGISTVLTSVALGFYTLVYMTALLSVSSEVIDAARIDGASPARIRFSILVPIVSPTIKLISLLVAIGAMQVWETIYMMAPVHSATNLMYDLYQTAFRFSRHGLGAAKSVVLMTIIVVLAVVKRRIER</sequence>
<evidence type="ECO:0000256" key="3">
    <source>
        <dbReference type="ARBA" id="ARBA00022475"/>
    </source>
</evidence>
<dbReference type="PANTHER" id="PTHR30193">
    <property type="entry name" value="ABC TRANSPORTER PERMEASE PROTEIN"/>
    <property type="match status" value="1"/>
</dbReference>
<evidence type="ECO:0000256" key="2">
    <source>
        <dbReference type="ARBA" id="ARBA00022448"/>
    </source>
</evidence>
<name>A0A0F8ZCE8_9ZZZZ</name>
<evidence type="ECO:0000256" key="7">
    <source>
        <dbReference type="SAM" id="Phobius"/>
    </source>
</evidence>
<evidence type="ECO:0000256" key="6">
    <source>
        <dbReference type="ARBA" id="ARBA00023136"/>
    </source>
</evidence>
<keyword evidence="2" id="KW-0813">Transport</keyword>
<dbReference type="GO" id="GO:0005886">
    <property type="term" value="C:plasma membrane"/>
    <property type="evidence" value="ECO:0007669"/>
    <property type="project" value="UniProtKB-SubCell"/>
</dbReference>
<comment type="caution">
    <text evidence="9">The sequence shown here is derived from an EMBL/GenBank/DDBJ whole genome shotgun (WGS) entry which is preliminary data.</text>
</comment>
<evidence type="ECO:0000256" key="5">
    <source>
        <dbReference type="ARBA" id="ARBA00022989"/>
    </source>
</evidence>
<protein>
    <recommendedName>
        <fullName evidence="8">ABC transmembrane type-1 domain-containing protein</fullName>
    </recommendedName>
</protein>
<keyword evidence="6 7" id="KW-0472">Membrane</keyword>
<evidence type="ECO:0000259" key="8">
    <source>
        <dbReference type="PROSITE" id="PS50928"/>
    </source>
</evidence>
<dbReference type="GO" id="GO:0055085">
    <property type="term" value="P:transmembrane transport"/>
    <property type="evidence" value="ECO:0007669"/>
    <property type="project" value="InterPro"/>
</dbReference>
<feature type="transmembrane region" description="Helical" evidence="7">
    <location>
        <begin position="191"/>
        <end position="217"/>
    </location>
</feature>
<dbReference type="PANTHER" id="PTHR30193:SF37">
    <property type="entry name" value="INNER MEMBRANE ABC TRANSPORTER PERMEASE PROTEIN YCJO"/>
    <property type="match status" value="1"/>
</dbReference>
<gene>
    <name evidence="9" type="ORF">LCGC14_2712790</name>
</gene>
<dbReference type="PROSITE" id="PS50928">
    <property type="entry name" value="ABC_TM1"/>
    <property type="match status" value="1"/>
</dbReference>
<keyword evidence="5 7" id="KW-1133">Transmembrane helix</keyword>
<dbReference type="InterPro" id="IPR000515">
    <property type="entry name" value="MetI-like"/>
</dbReference>
<evidence type="ECO:0000313" key="9">
    <source>
        <dbReference type="EMBL" id="KKK91457.1"/>
    </source>
</evidence>